<dbReference type="GO" id="GO:0003824">
    <property type="term" value="F:catalytic activity"/>
    <property type="evidence" value="ECO:0007669"/>
    <property type="project" value="InterPro"/>
</dbReference>
<dbReference type="GO" id="GO:0030246">
    <property type="term" value="F:carbohydrate binding"/>
    <property type="evidence" value="ECO:0007669"/>
    <property type="project" value="InterPro"/>
</dbReference>
<dbReference type="InterPro" id="IPR014438">
    <property type="entry name" value="Glucan_biosyn_MdoG/MdoD"/>
</dbReference>
<dbReference type="InterPro" id="IPR013783">
    <property type="entry name" value="Ig-like_fold"/>
</dbReference>
<evidence type="ECO:0000256" key="3">
    <source>
        <dbReference type="ARBA" id="ARBA00009284"/>
    </source>
</evidence>
<dbReference type="Gene3D" id="2.70.98.10">
    <property type="match status" value="1"/>
</dbReference>
<comment type="subcellular location">
    <subcellularLocation>
        <location evidence="1">Periplasm</location>
    </subcellularLocation>
</comment>
<evidence type="ECO:0000313" key="8">
    <source>
        <dbReference type="EMBL" id="MBN7825228.1"/>
    </source>
</evidence>
<evidence type="ECO:0000256" key="2">
    <source>
        <dbReference type="ARBA" id="ARBA00005001"/>
    </source>
</evidence>
<dbReference type="InterPro" id="IPR007444">
    <property type="entry name" value="Glucan_biosyn_MdoG_C"/>
</dbReference>
<comment type="similarity">
    <text evidence="3">Belongs to the OpgD/OpgG family.</text>
</comment>
<dbReference type="InterPro" id="IPR014756">
    <property type="entry name" value="Ig_E-set"/>
</dbReference>
<dbReference type="Proteomes" id="UP000664654">
    <property type="component" value="Unassembled WGS sequence"/>
</dbReference>
<dbReference type="GO" id="GO:0051274">
    <property type="term" value="P:beta-glucan biosynthetic process"/>
    <property type="evidence" value="ECO:0007669"/>
    <property type="project" value="TreeGrafter"/>
</dbReference>
<sequence>MRNRNVVGPKGRWSSLSQGWYWLVLLWLSAVSQAQEALPANQGKTDAQLLFDLMTKRAQELSSKPHEVPDTPLPANWLNMDYEQYRSIRFKSEQALWDDQALFEVQFFHPGFLYRSPVEIEAVNHDGVNRRIAFDPSMFSYDNRAAPLEQQVEGAGFAGFRVHFPLNTAAYKDEVAVFQGASYFRLVGPGQLYGLSARGLSIDTAMPEGEEFPHFRQFWLMKPQPEDAHLVFFALLDSPSVTGAYRFELQPGMDTKMDITARLFARKDVSKLGIAPMTSMFLYGENKVRFVDDFRPEIHDSDGVLMHTSRDEWIWRPLRNPRQLQVTSLSDDSPQGFGLVQRDRDFAHYQDTEAHYHRRPSLWVTPQGQWGKGRLEVVEIPTNNETNDNIVTYWVPEQPLKAGEQREYSYSLQTFDSTLHQEPLAQVTQTRIGWAALPGQHNPPPRELRQFIVDFAGPGLANLSPSQAVEARLQLSSGEYKELKVNHLPNGQWRASFKLLPREQQTVDMRLQLHLREQNLTEVWNYVWNPSDIK</sequence>
<reference evidence="8" key="1">
    <citation type="submission" date="2021-03" db="EMBL/GenBank/DDBJ databases">
        <title>novel species isolated from a fishpond in China.</title>
        <authorList>
            <person name="Lu H."/>
            <person name="Cai Z."/>
        </authorList>
    </citation>
    <scope>NUCLEOTIDE SEQUENCE</scope>
    <source>
        <strain evidence="8">JCM 30855</strain>
    </source>
</reference>
<dbReference type="SUPFAM" id="SSF74650">
    <property type="entry name" value="Galactose mutarotase-like"/>
    <property type="match status" value="1"/>
</dbReference>
<dbReference type="PIRSF" id="PIRSF006281">
    <property type="entry name" value="MdoG"/>
    <property type="match status" value="1"/>
</dbReference>
<dbReference type="InterPro" id="IPR011013">
    <property type="entry name" value="Gal_mutarotase_sf_dom"/>
</dbReference>
<dbReference type="AlphaFoldDB" id="A0A939DM07"/>
<dbReference type="Gene3D" id="2.60.40.10">
    <property type="entry name" value="Immunoglobulins"/>
    <property type="match status" value="1"/>
</dbReference>
<keyword evidence="9" id="KW-1185">Reference proteome</keyword>
<dbReference type="PANTHER" id="PTHR30504:SF4">
    <property type="entry name" value="GLUCANS BIOSYNTHESIS PROTEIN G"/>
    <property type="match status" value="1"/>
</dbReference>
<evidence type="ECO:0000256" key="4">
    <source>
        <dbReference type="ARBA" id="ARBA00015376"/>
    </source>
</evidence>
<dbReference type="RefSeq" id="WP_206573346.1">
    <property type="nucleotide sequence ID" value="NZ_JAFKCV010000004.1"/>
</dbReference>
<gene>
    <name evidence="8" type="ORF">J0A66_08355</name>
</gene>
<dbReference type="PANTHER" id="PTHR30504">
    <property type="entry name" value="GLUCANS BIOSYNTHESIS PROTEIN"/>
    <property type="match status" value="1"/>
</dbReference>
<dbReference type="SUPFAM" id="SSF81296">
    <property type="entry name" value="E set domains"/>
    <property type="match status" value="1"/>
</dbReference>
<evidence type="ECO:0000256" key="5">
    <source>
        <dbReference type="ARBA" id="ARBA00022729"/>
    </source>
</evidence>
<protein>
    <recommendedName>
        <fullName evidence="4">Glucans biosynthesis protein G</fullName>
    </recommendedName>
</protein>
<evidence type="ECO:0000256" key="1">
    <source>
        <dbReference type="ARBA" id="ARBA00004418"/>
    </source>
</evidence>
<dbReference type="EMBL" id="JAFKCV010000004">
    <property type="protein sequence ID" value="MBN7825228.1"/>
    <property type="molecule type" value="Genomic_DNA"/>
</dbReference>
<evidence type="ECO:0000256" key="6">
    <source>
        <dbReference type="ARBA" id="ARBA00022764"/>
    </source>
</evidence>
<accession>A0A939DM07</accession>
<name>A0A939DM07_9ALTE</name>
<dbReference type="InterPro" id="IPR014718">
    <property type="entry name" value="GH-type_carb-bd"/>
</dbReference>
<comment type="pathway">
    <text evidence="2">Glycan metabolism; osmoregulated periplasmic glucan (OPG) biosynthesis.</text>
</comment>
<feature type="domain" description="Glucan biosynthesis periplasmic MdoG C-terminal" evidence="7">
    <location>
        <begin position="51"/>
        <end position="528"/>
    </location>
</feature>
<evidence type="ECO:0000259" key="7">
    <source>
        <dbReference type="Pfam" id="PF04349"/>
    </source>
</evidence>
<keyword evidence="5" id="KW-0732">Signal</keyword>
<comment type="caution">
    <text evidence="8">The sequence shown here is derived from an EMBL/GenBank/DDBJ whole genome shotgun (WGS) entry which is preliminary data.</text>
</comment>
<proteinExistence type="inferred from homology"/>
<dbReference type="Pfam" id="PF04349">
    <property type="entry name" value="MdoG"/>
    <property type="match status" value="1"/>
</dbReference>
<keyword evidence="6" id="KW-0574">Periplasm</keyword>
<evidence type="ECO:0000313" key="9">
    <source>
        <dbReference type="Proteomes" id="UP000664654"/>
    </source>
</evidence>
<dbReference type="GO" id="GO:0030288">
    <property type="term" value="C:outer membrane-bounded periplasmic space"/>
    <property type="evidence" value="ECO:0007669"/>
    <property type="project" value="TreeGrafter"/>
</dbReference>
<dbReference type="FunFam" id="2.70.98.10:FF:000001">
    <property type="entry name" value="Glucans biosynthesis protein G"/>
    <property type="match status" value="1"/>
</dbReference>
<organism evidence="8 9">
    <name type="scientific">Bowmanella dokdonensis</name>
    <dbReference type="NCBI Taxonomy" id="751969"/>
    <lineage>
        <taxon>Bacteria</taxon>
        <taxon>Pseudomonadati</taxon>
        <taxon>Pseudomonadota</taxon>
        <taxon>Gammaproteobacteria</taxon>
        <taxon>Alteromonadales</taxon>
        <taxon>Alteromonadaceae</taxon>
        <taxon>Bowmanella</taxon>
    </lineage>
</organism>